<organism evidence="5 6">
    <name type="scientific">Pieris brassicae</name>
    <name type="common">White butterfly</name>
    <name type="synonym">Large white butterfly</name>
    <dbReference type="NCBI Taxonomy" id="7116"/>
    <lineage>
        <taxon>Eukaryota</taxon>
        <taxon>Metazoa</taxon>
        <taxon>Ecdysozoa</taxon>
        <taxon>Arthropoda</taxon>
        <taxon>Hexapoda</taxon>
        <taxon>Insecta</taxon>
        <taxon>Pterygota</taxon>
        <taxon>Neoptera</taxon>
        <taxon>Endopterygota</taxon>
        <taxon>Lepidoptera</taxon>
        <taxon>Glossata</taxon>
        <taxon>Ditrysia</taxon>
        <taxon>Papilionoidea</taxon>
        <taxon>Pieridae</taxon>
        <taxon>Pierinae</taxon>
        <taxon>Pieris</taxon>
    </lineage>
</organism>
<dbReference type="PANTHER" id="PTHR46780">
    <property type="entry name" value="PROTEIN EVA-1"/>
    <property type="match status" value="1"/>
</dbReference>
<keyword evidence="6" id="KW-1185">Reference proteome</keyword>
<evidence type="ECO:0000256" key="3">
    <source>
        <dbReference type="SAM" id="SignalP"/>
    </source>
</evidence>
<dbReference type="Pfam" id="PF02140">
    <property type="entry name" value="SUEL_Lectin"/>
    <property type="match status" value="1"/>
</dbReference>
<evidence type="ECO:0000313" key="5">
    <source>
        <dbReference type="EMBL" id="CAH4032736.1"/>
    </source>
</evidence>
<dbReference type="AlphaFoldDB" id="A0A9P0TPT2"/>
<comment type="similarity">
    <text evidence="1">Belongs to the G-protein coupled receptor 2 family. LN-TM7 subfamily.</text>
</comment>
<protein>
    <recommendedName>
        <fullName evidence="4">SUEL-type lectin domain-containing protein</fullName>
    </recommendedName>
</protein>
<reference evidence="5" key="1">
    <citation type="submission" date="2022-05" db="EMBL/GenBank/DDBJ databases">
        <authorList>
            <person name="Okamura Y."/>
        </authorList>
    </citation>
    <scope>NUCLEOTIDE SEQUENCE</scope>
</reference>
<feature type="domain" description="SUEL-type lectin" evidence="4">
    <location>
        <begin position="28"/>
        <end position="117"/>
    </location>
</feature>
<dbReference type="Gene3D" id="2.60.120.740">
    <property type="match status" value="1"/>
</dbReference>
<proteinExistence type="inferred from homology"/>
<dbReference type="EMBL" id="CALOZG010000029">
    <property type="protein sequence ID" value="CAH4032736.1"/>
    <property type="molecule type" value="Genomic_DNA"/>
</dbReference>
<sequence>MKFFTLFIFGAILGLCVTESPQIDTRYACEGRTLNIECNNGSVIRLIRASYGRFLITICNKNGNTNWNTNCFSTQTMRVAHNRCHMQQSCTLLANADEFGDPCPGTGKYLEIHYQCVPAPTTTTTEPSAPPAWFVTVPTD</sequence>
<comment type="caution">
    <text evidence="5">The sequence shown here is derived from an EMBL/GenBank/DDBJ whole genome shotgun (WGS) entry which is preliminary data.</text>
</comment>
<accession>A0A9P0TPT2</accession>
<dbReference type="PROSITE" id="PS50228">
    <property type="entry name" value="SUEL_LECTIN"/>
    <property type="match status" value="1"/>
</dbReference>
<evidence type="ECO:0000259" key="4">
    <source>
        <dbReference type="PROSITE" id="PS50228"/>
    </source>
</evidence>
<keyword evidence="2" id="KW-0430">Lectin</keyword>
<evidence type="ECO:0000256" key="1">
    <source>
        <dbReference type="ARBA" id="ARBA00010933"/>
    </source>
</evidence>
<dbReference type="FunFam" id="2.60.120.740:FF:000001">
    <property type="entry name" value="Adhesion G protein-coupled receptor L2"/>
    <property type="match status" value="1"/>
</dbReference>
<gene>
    <name evidence="5" type="ORF">PIBRA_LOCUS9094</name>
</gene>
<feature type="signal peptide" evidence="3">
    <location>
        <begin position="1"/>
        <end position="18"/>
    </location>
</feature>
<name>A0A9P0TPT2_PIEBR</name>
<evidence type="ECO:0000256" key="2">
    <source>
        <dbReference type="ARBA" id="ARBA00022734"/>
    </source>
</evidence>
<feature type="chain" id="PRO_5040305459" description="SUEL-type lectin domain-containing protein" evidence="3">
    <location>
        <begin position="19"/>
        <end position="140"/>
    </location>
</feature>
<dbReference type="InterPro" id="IPR000922">
    <property type="entry name" value="Lectin_gal-bd_dom"/>
</dbReference>
<dbReference type="InterPro" id="IPR043159">
    <property type="entry name" value="Lectin_gal-bd_sf"/>
</dbReference>
<dbReference type="Proteomes" id="UP001152562">
    <property type="component" value="Unassembled WGS sequence"/>
</dbReference>
<dbReference type="GO" id="GO:0030246">
    <property type="term" value="F:carbohydrate binding"/>
    <property type="evidence" value="ECO:0007669"/>
    <property type="project" value="UniProtKB-KW"/>
</dbReference>
<keyword evidence="3" id="KW-0732">Signal</keyword>
<evidence type="ECO:0000313" key="6">
    <source>
        <dbReference type="Proteomes" id="UP001152562"/>
    </source>
</evidence>